<keyword evidence="4 9" id="KW-0812">Transmembrane</keyword>
<evidence type="ECO:0000256" key="9">
    <source>
        <dbReference type="SAM" id="Phobius"/>
    </source>
</evidence>
<dbReference type="InterPro" id="IPR011527">
    <property type="entry name" value="ABC1_TM_dom"/>
</dbReference>
<dbReference type="PROSITE" id="PS50929">
    <property type="entry name" value="ABC_TM1F"/>
    <property type="match status" value="1"/>
</dbReference>
<evidence type="ECO:0000256" key="5">
    <source>
        <dbReference type="ARBA" id="ARBA00022741"/>
    </source>
</evidence>
<comment type="caution">
    <text evidence="12">The sequence shown here is derived from an EMBL/GenBank/DDBJ whole genome shotgun (WGS) entry which is preliminary data.</text>
</comment>
<keyword evidence="2" id="KW-0813">Transport</keyword>
<dbReference type="GO" id="GO:0005524">
    <property type="term" value="F:ATP binding"/>
    <property type="evidence" value="ECO:0007669"/>
    <property type="project" value="UniProtKB-KW"/>
</dbReference>
<dbReference type="Gene3D" id="1.20.1560.10">
    <property type="entry name" value="ABC transporter type 1, transmembrane domain"/>
    <property type="match status" value="1"/>
</dbReference>
<evidence type="ECO:0000256" key="2">
    <source>
        <dbReference type="ARBA" id="ARBA00022448"/>
    </source>
</evidence>
<protein>
    <submittedName>
        <fullName evidence="12">ABC transporter ATP-binding protein</fullName>
    </submittedName>
</protein>
<evidence type="ECO:0000313" key="12">
    <source>
        <dbReference type="EMBL" id="MFD1597527.1"/>
    </source>
</evidence>
<dbReference type="GO" id="GO:0055085">
    <property type="term" value="P:transmembrane transport"/>
    <property type="evidence" value="ECO:0007669"/>
    <property type="project" value="UniProtKB-ARBA"/>
</dbReference>
<dbReference type="InterPro" id="IPR039421">
    <property type="entry name" value="Type_1_exporter"/>
</dbReference>
<dbReference type="PROSITE" id="PS50893">
    <property type="entry name" value="ABC_TRANSPORTER_2"/>
    <property type="match status" value="1"/>
</dbReference>
<dbReference type="PROSITE" id="PS00211">
    <property type="entry name" value="ABC_TRANSPORTER_1"/>
    <property type="match status" value="1"/>
</dbReference>
<evidence type="ECO:0000256" key="4">
    <source>
        <dbReference type="ARBA" id="ARBA00022692"/>
    </source>
</evidence>
<dbReference type="PANTHER" id="PTHR24221:SF654">
    <property type="entry name" value="ATP-BINDING CASSETTE SUB-FAMILY B MEMBER 6"/>
    <property type="match status" value="1"/>
</dbReference>
<comment type="subcellular location">
    <subcellularLocation>
        <location evidence="1">Cell membrane</location>
        <topology evidence="1">Multi-pass membrane protein</topology>
    </subcellularLocation>
</comment>
<accession>A0ABD6CIP2</accession>
<evidence type="ECO:0000256" key="3">
    <source>
        <dbReference type="ARBA" id="ARBA00022475"/>
    </source>
</evidence>
<dbReference type="GO" id="GO:0005886">
    <property type="term" value="C:plasma membrane"/>
    <property type="evidence" value="ECO:0007669"/>
    <property type="project" value="UniProtKB-SubCell"/>
</dbReference>
<feature type="domain" description="ABC transporter" evidence="10">
    <location>
        <begin position="363"/>
        <end position="597"/>
    </location>
</feature>
<dbReference type="SUPFAM" id="SSF52540">
    <property type="entry name" value="P-loop containing nucleoside triphosphate hydrolases"/>
    <property type="match status" value="1"/>
</dbReference>
<dbReference type="SUPFAM" id="SSF90123">
    <property type="entry name" value="ABC transporter transmembrane region"/>
    <property type="match status" value="1"/>
</dbReference>
<keyword evidence="8 9" id="KW-0472">Membrane</keyword>
<evidence type="ECO:0000259" key="10">
    <source>
        <dbReference type="PROSITE" id="PS50893"/>
    </source>
</evidence>
<dbReference type="InterPro" id="IPR003439">
    <property type="entry name" value="ABC_transporter-like_ATP-bd"/>
</dbReference>
<keyword evidence="7 9" id="KW-1133">Transmembrane helix</keyword>
<dbReference type="PANTHER" id="PTHR24221">
    <property type="entry name" value="ATP-BINDING CASSETTE SUB-FAMILY B"/>
    <property type="match status" value="1"/>
</dbReference>
<reference evidence="12 13" key="1">
    <citation type="journal article" date="2019" name="Int. J. Syst. Evol. Microbiol.">
        <title>The Global Catalogue of Microorganisms (GCM) 10K type strain sequencing project: providing services to taxonomists for standard genome sequencing and annotation.</title>
        <authorList>
            <consortium name="The Broad Institute Genomics Platform"/>
            <consortium name="The Broad Institute Genome Sequencing Center for Infectious Disease"/>
            <person name="Wu L."/>
            <person name="Ma J."/>
        </authorList>
    </citation>
    <scope>NUCLEOTIDE SEQUENCE [LARGE SCALE GENOMIC DNA]</scope>
    <source>
        <strain evidence="12 13">CGMCC 1.12121</strain>
    </source>
</reference>
<dbReference type="InterPro" id="IPR036640">
    <property type="entry name" value="ABC1_TM_sf"/>
</dbReference>
<evidence type="ECO:0000259" key="11">
    <source>
        <dbReference type="PROSITE" id="PS50929"/>
    </source>
</evidence>
<keyword evidence="5" id="KW-0547">Nucleotide-binding</keyword>
<dbReference type="Pfam" id="PF00664">
    <property type="entry name" value="ABC_membrane"/>
    <property type="match status" value="1"/>
</dbReference>
<keyword evidence="13" id="KW-1185">Reference proteome</keyword>
<dbReference type="EMBL" id="JBHUDK010000002">
    <property type="protein sequence ID" value="MFD1597527.1"/>
    <property type="molecule type" value="Genomic_DNA"/>
</dbReference>
<dbReference type="Pfam" id="PF00005">
    <property type="entry name" value="ABC_tran"/>
    <property type="match status" value="1"/>
</dbReference>
<evidence type="ECO:0000256" key="6">
    <source>
        <dbReference type="ARBA" id="ARBA00022840"/>
    </source>
</evidence>
<dbReference type="RefSeq" id="WP_256421595.1">
    <property type="nucleotide sequence ID" value="NZ_JANHDI010000008.1"/>
</dbReference>
<keyword evidence="3" id="KW-1003">Cell membrane</keyword>
<dbReference type="InterPro" id="IPR017871">
    <property type="entry name" value="ABC_transporter-like_CS"/>
</dbReference>
<gene>
    <name evidence="12" type="ORF">ACFSBX_00910</name>
</gene>
<evidence type="ECO:0000256" key="7">
    <source>
        <dbReference type="ARBA" id="ARBA00022989"/>
    </source>
</evidence>
<dbReference type="FunFam" id="3.40.50.300:FF:000221">
    <property type="entry name" value="Multidrug ABC transporter ATP-binding protein"/>
    <property type="match status" value="1"/>
</dbReference>
<sequence>MSSSDPEPVSRREKLDALRDVAKYNPTYTTAVVVLGVVAAVLEGVGLSFILPIVELVQLQDPAAEAEGLLAVFVTAYQALGVPFTLGYVVVGVSAVMVARYTTSFAVAWFREALRTYYIRDLQTRAFRNALNARVEYFDKEGSDDILNAIVTQTYYAGRVIQRGIQTFEQFFLAGIYFLVALIIAPALTIITGLVLGGFTIFFRRVLDSGYDVGDEVAEANERRQEAAQAGTQGIRDVRIFGLADELFEDFSQAVNQYTESRITLRRNEAAIDKFYNLVVAVSVFVLIYLALTFASLSVGELGVFLFAMFRLGPRASNVNKLYYQVENDLPHLVRTQEFIEELESYEEPSESIREVPKEIQEIEFDDVHFSYDDEEKVLRGIDFTVEKGEFVGFVGQSGAGKSTIVSLLARLYPVDKGEIRANGIPVDEMDIAEWRDRLSMVRQDPFIFNDTLRYNLTLGNREVSGEELDRVCSIAKVDEFIDELPAEYDSLLGDDGVRLSGGQQQRVALARALLEDADVLILDEATSDLDSNLEKQVQQAIEEMDRDYAVVTIAHRLSTVKNADRIYTIEEGRVTETGQHSELVEENGKYAELYGIQSTDSL</sequence>
<dbReference type="SMART" id="SM00382">
    <property type="entry name" value="AAA"/>
    <property type="match status" value="1"/>
</dbReference>
<keyword evidence="6 12" id="KW-0067">ATP-binding</keyword>
<dbReference type="Gene3D" id="3.40.50.300">
    <property type="entry name" value="P-loop containing nucleotide triphosphate hydrolases"/>
    <property type="match status" value="1"/>
</dbReference>
<feature type="transmembrane region" description="Helical" evidence="9">
    <location>
        <begin position="28"/>
        <end position="51"/>
    </location>
</feature>
<name>A0ABD6CIP2_9EURY</name>
<proteinExistence type="predicted"/>
<evidence type="ECO:0000256" key="8">
    <source>
        <dbReference type="ARBA" id="ARBA00023136"/>
    </source>
</evidence>
<dbReference type="InterPro" id="IPR027417">
    <property type="entry name" value="P-loop_NTPase"/>
</dbReference>
<dbReference type="InterPro" id="IPR003593">
    <property type="entry name" value="AAA+_ATPase"/>
</dbReference>
<organism evidence="12 13">
    <name type="scientific">Halobellus rarus</name>
    <dbReference type="NCBI Taxonomy" id="1126237"/>
    <lineage>
        <taxon>Archaea</taxon>
        <taxon>Methanobacteriati</taxon>
        <taxon>Methanobacteriota</taxon>
        <taxon>Stenosarchaea group</taxon>
        <taxon>Halobacteria</taxon>
        <taxon>Halobacteriales</taxon>
        <taxon>Haloferacaceae</taxon>
        <taxon>Halobellus</taxon>
    </lineage>
</organism>
<feature type="transmembrane region" description="Helical" evidence="9">
    <location>
        <begin position="86"/>
        <end position="110"/>
    </location>
</feature>
<feature type="transmembrane region" description="Helical" evidence="9">
    <location>
        <begin position="171"/>
        <end position="203"/>
    </location>
</feature>
<evidence type="ECO:0000313" key="13">
    <source>
        <dbReference type="Proteomes" id="UP001597085"/>
    </source>
</evidence>
<dbReference type="AlphaFoldDB" id="A0ABD6CIP2"/>
<evidence type="ECO:0000256" key="1">
    <source>
        <dbReference type="ARBA" id="ARBA00004651"/>
    </source>
</evidence>
<feature type="domain" description="ABC transmembrane type-1" evidence="11">
    <location>
        <begin position="31"/>
        <end position="328"/>
    </location>
</feature>
<dbReference type="Proteomes" id="UP001597085">
    <property type="component" value="Unassembled WGS sequence"/>
</dbReference>
<feature type="transmembrane region" description="Helical" evidence="9">
    <location>
        <begin position="275"/>
        <end position="308"/>
    </location>
</feature>